<reference evidence="3" key="1">
    <citation type="journal article" date="2023" name="Commun. Biol.">
        <title>Genome analysis of Parmales, the sister group of diatoms, reveals the evolutionary specialization of diatoms from phago-mixotrophs to photoautotrophs.</title>
        <authorList>
            <person name="Ban H."/>
            <person name="Sato S."/>
            <person name="Yoshikawa S."/>
            <person name="Yamada K."/>
            <person name="Nakamura Y."/>
            <person name="Ichinomiya M."/>
            <person name="Sato N."/>
            <person name="Blanc-Mathieu R."/>
            <person name="Endo H."/>
            <person name="Kuwata A."/>
            <person name="Ogata H."/>
        </authorList>
    </citation>
    <scope>NUCLEOTIDE SEQUENCE [LARGE SCALE GENOMIC DNA]</scope>
</reference>
<gene>
    <name evidence="2" type="ORF">TL16_g12514</name>
</gene>
<organism evidence="2 3">
    <name type="scientific">Triparma laevis f. inornata</name>
    <dbReference type="NCBI Taxonomy" id="1714386"/>
    <lineage>
        <taxon>Eukaryota</taxon>
        <taxon>Sar</taxon>
        <taxon>Stramenopiles</taxon>
        <taxon>Ochrophyta</taxon>
        <taxon>Bolidophyceae</taxon>
        <taxon>Parmales</taxon>
        <taxon>Triparmaceae</taxon>
        <taxon>Triparma</taxon>
    </lineage>
</organism>
<evidence type="ECO:0000313" key="2">
    <source>
        <dbReference type="EMBL" id="GMH93024.1"/>
    </source>
</evidence>
<dbReference type="Proteomes" id="UP001162640">
    <property type="component" value="Unassembled WGS sequence"/>
</dbReference>
<feature type="compositionally biased region" description="Pro residues" evidence="1">
    <location>
        <begin position="198"/>
        <end position="211"/>
    </location>
</feature>
<feature type="region of interest" description="Disordered" evidence="1">
    <location>
        <begin position="1"/>
        <end position="29"/>
    </location>
</feature>
<evidence type="ECO:0000313" key="3">
    <source>
        <dbReference type="Proteomes" id="UP001162640"/>
    </source>
</evidence>
<protein>
    <submittedName>
        <fullName evidence="2">Uncharacterized protein</fullName>
    </submittedName>
</protein>
<evidence type="ECO:0000256" key="1">
    <source>
        <dbReference type="SAM" id="MobiDB-lite"/>
    </source>
</evidence>
<name>A0A9W7BT57_9STRA</name>
<dbReference type="EMBL" id="BLQM01000511">
    <property type="protein sequence ID" value="GMH93024.1"/>
    <property type="molecule type" value="Genomic_DNA"/>
</dbReference>
<proteinExistence type="predicted"/>
<dbReference type="AlphaFoldDB" id="A0A9W7BT57"/>
<feature type="region of interest" description="Disordered" evidence="1">
    <location>
        <begin position="180"/>
        <end position="216"/>
    </location>
</feature>
<accession>A0A9W7BT57</accession>
<comment type="caution">
    <text evidence="2">The sequence shown here is derived from an EMBL/GenBank/DDBJ whole genome shotgun (WGS) entry which is preliminary data.</text>
</comment>
<sequence length="230" mass="25339">MSKPTTSSFNSPPSQTAPKPPKATSSPQPSVTLSSLIAVTLKTIQTLSPHHLHTFINLLSKSFPSLPLTFFPPPSFFSPDSYSTQNFVKSNICQFIEKLLEPPVNSENITQILVCLINLEKTSRFGIEEEQLSTVNEEKEKDGGFKREWGSSKAKVKPKGAYEDLEASFSSLSSLRRSAVPGFEPSEKLLKQKKTPPSSSPHLPPSPPDPPETSKHLEVYLTILITGHLR</sequence>